<organism evidence="8 10">
    <name type="scientific">Shewanella fidelis</name>
    <dbReference type="NCBI Taxonomy" id="173509"/>
    <lineage>
        <taxon>Bacteria</taxon>
        <taxon>Pseudomonadati</taxon>
        <taxon>Pseudomonadota</taxon>
        <taxon>Gammaproteobacteria</taxon>
        <taxon>Alteromonadales</taxon>
        <taxon>Shewanellaceae</taxon>
        <taxon>Shewanella</taxon>
    </lineage>
</organism>
<evidence type="ECO:0000256" key="3">
    <source>
        <dbReference type="ARBA" id="ARBA00022692"/>
    </source>
</evidence>
<keyword evidence="11" id="KW-1185">Reference proteome</keyword>
<dbReference type="Proteomes" id="UP001259340">
    <property type="component" value="Unassembled WGS sequence"/>
</dbReference>
<keyword evidence="4 7" id="KW-1133">Transmembrane helix</keyword>
<feature type="region of interest" description="Disordered" evidence="6">
    <location>
        <begin position="157"/>
        <end position="176"/>
    </location>
</feature>
<evidence type="ECO:0000256" key="4">
    <source>
        <dbReference type="ARBA" id="ARBA00022989"/>
    </source>
</evidence>
<keyword evidence="2" id="KW-1003">Cell membrane</keyword>
<dbReference type="PANTHER" id="PTHR33931">
    <property type="entry name" value="HOLIN-LIKE PROTEIN CIDA-RELATED"/>
    <property type="match status" value="1"/>
</dbReference>
<evidence type="ECO:0000256" key="5">
    <source>
        <dbReference type="ARBA" id="ARBA00023136"/>
    </source>
</evidence>
<dbReference type="InterPro" id="IPR005538">
    <property type="entry name" value="LrgA/CidA"/>
</dbReference>
<feature type="transmembrane region" description="Helical" evidence="7">
    <location>
        <begin position="42"/>
        <end position="62"/>
    </location>
</feature>
<dbReference type="EMBL" id="JAPMLE010000001">
    <property type="protein sequence ID" value="MDR8524930.1"/>
    <property type="molecule type" value="Genomic_DNA"/>
</dbReference>
<dbReference type="GO" id="GO:0005886">
    <property type="term" value="C:plasma membrane"/>
    <property type="evidence" value="ECO:0007669"/>
    <property type="project" value="UniProtKB-SubCell"/>
</dbReference>
<evidence type="ECO:0000313" key="9">
    <source>
        <dbReference type="EMBL" id="MDW4823012.1"/>
    </source>
</evidence>
<comment type="caution">
    <text evidence="8">The sequence shown here is derived from an EMBL/GenBank/DDBJ whole genome shotgun (WGS) entry which is preliminary data.</text>
</comment>
<evidence type="ECO:0000256" key="2">
    <source>
        <dbReference type="ARBA" id="ARBA00022475"/>
    </source>
</evidence>
<accession>A0AAW8NRF9</accession>
<protein>
    <submittedName>
        <fullName evidence="8">CidA/LrgA family protein</fullName>
    </submittedName>
</protein>
<name>A0AAW8NRF9_9GAMM</name>
<keyword evidence="3 7" id="KW-0812">Transmembrane</keyword>
<proteinExistence type="predicted"/>
<keyword evidence="5 7" id="KW-0472">Membrane</keyword>
<feature type="transmembrane region" description="Helical" evidence="7">
    <location>
        <begin position="12"/>
        <end position="36"/>
    </location>
</feature>
<reference evidence="9 11" key="1">
    <citation type="journal article" date="2022" name="bioRxiv">
        <title>Prophages regulate Shewanella fidelis 3313 motility and biofilm formation: implications for gut colonization dynamics in Ciona robusta.</title>
        <authorList>
            <person name="Natarajan O."/>
            <person name="Gibboney S.L."/>
            <person name="Young M.N."/>
            <person name="Lim S.J."/>
            <person name="Pluta N."/>
            <person name="Atkinson C.G."/>
            <person name="Leigh B.A."/>
            <person name="Liberti A."/>
            <person name="Kees E.D."/>
            <person name="Breitbart M."/>
            <person name="Gralnick J.A."/>
            <person name="Dishaw L.J."/>
        </authorList>
    </citation>
    <scope>NUCLEOTIDE SEQUENCE [LARGE SCALE GENOMIC DNA]</scope>
    <source>
        <strain evidence="9 11">JG4066</strain>
    </source>
</reference>
<dbReference type="AlphaFoldDB" id="A0AAW8NRF9"/>
<gene>
    <name evidence="8" type="ORF">OS133_15015</name>
    <name evidence="9" type="ORF">OS134_02875</name>
</gene>
<evidence type="ECO:0000313" key="11">
    <source>
        <dbReference type="Proteomes" id="UP001271263"/>
    </source>
</evidence>
<feature type="transmembrane region" description="Helical" evidence="7">
    <location>
        <begin position="69"/>
        <end position="90"/>
    </location>
</feature>
<feature type="transmembrane region" description="Helical" evidence="7">
    <location>
        <begin position="102"/>
        <end position="126"/>
    </location>
</feature>
<comment type="subcellular location">
    <subcellularLocation>
        <location evidence="1">Cell membrane</location>
        <topology evidence="1">Multi-pass membrane protein</topology>
    </subcellularLocation>
</comment>
<dbReference type="Proteomes" id="UP001271263">
    <property type="component" value="Unassembled WGS sequence"/>
</dbReference>
<evidence type="ECO:0000256" key="6">
    <source>
        <dbReference type="SAM" id="MobiDB-lite"/>
    </source>
</evidence>
<evidence type="ECO:0000313" key="8">
    <source>
        <dbReference type="EMBL" id="MDR8524930.1"/>
    </source>
</evidence>
<dbReference type="PANTHER" id="PTHR33931:SF2">
    <property type="entry name" value="HOLIN-LIKE PROTEIN CIDA"/>
    <property type="match status" value="1"/>
</dbReference>
<sequence>MALLAQLKQLKIKHACMLILQVSAFCGFAWLCQILATYIHSPIPGSVIGLALLLALLSLKLIPERSVELAATWLIGELLLFFIPPVVAVIKYQALLEHFGAILITAMLAASTCVLLGTAFAVDKLFKFEHKKRLQRQTAEVPEHSLQTIRATEKVLSLATPASNSTQKTPEERQAA</sequence>
<dbReference type="EMBL" id="JAPMLD010000001">
    <property type="protein sequence ID" value="MDW4823012.1"/>
    <property type="molecule type" value="Genomic_DNA"/>
</dbReference>
<dbReference type="Pfam" id="PF03788">
    <property type="entry name" value="LrgA"/>
    <property type="match status" value="1"/>
</dbReference>
<evidence type="ECO:0000313" key="10">
    <source>
        <dbReference type="Proteomes" id="UP001259340"/>
    </source>
</evidence>
<evidence type="ECO:0000256" key="7">
    <source>
        <dbReference type="SAM" id="Phobius"/>
    </source>
</evidence>
<evidence type="ECO:0000256" key="1">
    <source>
        <dbReference type="ARBA" id="ARBA00004651"/>
    </source>
</evidence>
<dbReference type="RefSeq" id="WP_108944396.1">
    <property type="nucleotide sequence ID" value="NZ_JAPMLA010000002.1"/>
</dbReference>
<reference evidence="8" key="2">
    <citation type="submission" date="2022-11" db="EMBL/GenBank/DDBJ databases">
        <title>Prophages regulate Shewanella fidelis motility and biofilm formation: implications for gut colonization dynamics in Ciona robusta.</title>
        <authorList>
            <person name="Natarajan O."/>
            <person name="Gibboney S.L."/>
            <person name="Young M.N."/>
            <person name="Lim S.J."/>
            <person name="Pluta N."/>
            <person name="Atkinson C.G.F."/>
            <person name="Leigh B.A."/>
            <person name="Liberti A."/>
            <person name="Kees E."/>
            <person name="Breitbart M."/>
            <person name="Gralnick J."/>
            <person name="Dishaw L.J."/>
        </authorList>
    </citation>
    <scope>NUCLEOTIDE SEQUENCE</scope>
    <source>
        <strain evidence="8">3313</strain>
    </source>
</reference>